<dbReference type="EMBL" id="JAAOCX010000035">
    <property type="protein sequence ID" value="MBJ7633629.1"/>
    <property type="molecule type" value="Genomic_DNA"/>
</dbReference>
<organism evidence="1 2">
    <name type="scientific">Weissella confusa</name>
    <name type="common">Lactobacillus confusus</name>
    <dbReference type="NCBI Taxonomy" id="1583"/>
    <lineage>
        <taxon>Bacteria</taxon>
        <taxon>Bacillati</taxon>
        <taxon>Bacillota</taxon>
        <taxon>Bacilli</taxon>
        <taxon>Lactobacillales</taxon>
        <taxon>Lactobacillaceae</taxon>
        <taxon>Weissella</taxon>
    </lineage>
</organism>
<sequence>MKEYFVDTQGTNGVTVKYAHDMFKAFLMSEGIPANKVIGVSEFRKSLVSHNVTYTKTAAPANKADAELVDDYAKPSRNRIKGKGIKTNDQQVMTKPDDIYKQWELLN</sequence>
<accession>A0AAE2SAE9</accession>
<dbReference type="AlphaFoldDB" id="A0AAE2SAE9"/>
<comment type="caution">
    <text evidence="1">The sequence shown here is derived from an EMBL/GenBank/DDBJ whole genome shotgun (WGS) entry which is preliminary data.</text>
</comment>
<reference evidence="1" key="2">
    <citation type="journal article" date="2021" name="Int. J. Food Microbiol.">
        <title>Safety demonstration of a microbial species for use in the food chain: Weissella confusa.</title>
        <authorList>
            <person name="Bourdichon F."/>
            <person name="Patrone V."/>
            <person name="Fontana A."/>
            <person name="Milani G."/>
            <person name="Morelli L."/>
        </authorList>
    </citation>
    <scope>NUCLEOTIDE SEQUENCE</scope>
    <source>
        <strain evidence="1">CCUG 30943</strain>
    </source>
</reference>
<protein>
    <submittedName>
        <fullName evidence="1">Uncharacterized protein</fullName>
    </submittedName>
</protein>
<reference evidence="1" key="1">
    <citation type="submission" date="2020-02" db="EMBL/GenBank/DDBJ databases">
        <authorList>
            <person name="Fontana A."/>
            <person name="Patrone V."/>
            <person name="Morelli L."/>
        </authorList>
    </citation>
    <scope>NUCLEOTIDE SEQUENCE</scope>
    <source>
        <strain evidence="1">CCUG 30943</strain>
    </source>
</reference>
<evidence type="ECO:0000313" key="2">
    <source>
        <dbReference type="Proteomes" id="UP000808038"/>
    </source>
</evidence>
<dbReference type="Proteomes" id="UP000808038">
    <property type="component" value="Unassembled WGS sequence"/>
</dbReference>
<evidence type="ECO:0000313" key="1">
    <source>
        <dbReference type="EMBL" id="MBJ7633629.1"/>
    </source>
</evidence>
<gene>
    <name evidence="1" type="ORF">HAU43_11255</name>
</gene>
<name>A0AAE2SAE9_WEICO</name>
<proteinExistence type="predicted"/>